<accession>A0A7N4P312</accession>
<feature type="transmembrane region" description="Helical" evidence="17">
    <location>
        <begin position="146"/>
        <end position="163"/>
    </location>
</feature>
<dbReference type="GO" id="GO:0005743">
    <property type="term" value="C:mitochondrial inner membrane"/>
    <property type="evidence" value="ECO:0007669"/>
    <property type="project" value="UniProtKB-SubCell"/>
</dbReference>
<dbReference type="Pfam" id="PF07225">
    <property type="entry name" value="NDUF_B4"/>
    <property type="match status" value="1"/>
</dbReference>
<dbReference type="RefSeq" id="XP_003763662.2">
    <property type="nucleotide sequence ID" value="XM_003763614.4"/>
</dbReference>
<keyword evidence="12" id="KW-0496">Mitochondrion</keyword>
<dbReference type="OMA" id="RWNHARH"/>
<keyword evidence="19" id="KW-1185">Reference proteome</keyword>
<evidence type="ECO:0000256" key="14">
    <source>
        <dbReference type="ARBA" id="ARBA00030212"/>
    </source>
</evidence>
<proteinExistence type="inferred from homology"/>
<evidence type="ECO:0000256" key="3">
    <source>
        <dbReference type="ARBA" id="ARBA00007260"/>
    </source>
</evidence>
<evidence type="ECO:0000313" key="19">
    <source>
        <dbReference type="Proteomes" id="UP000007648"/>
    </source>
</evidence>
<evidence type="ECO:0000256" key="7">
    <source>
        <dbReference type="ARBA" id="ARBA00022660"/>
    </source>
</evidence>
<dbReference type="OrthoDB" id="5818798at2759"/>
<dbReference type="GO" id="GO:0045271">
    <property type="term" value="C:respiratory chain complex I"/>
    <property type="evidence" value="ECO:0007669"/>
    <property type="project" value="Ensembl"/>
</dbReference>
<dbReference type="GeneID" id="100918876"/>
<evidence type="ECO:0000256" key="9">
    <source>
        <dbReference type="ARBA" id="ARBA00022792"/>
    </source>
</evidence>
<evidence type="ECO:0000256" key="16">
    <source>
        <dbReference type="SAM" id="MobiDB-lite"/>
    </source>
</evidence>
<keyword evidence="9" id="KW-0999">Mitochondrion inner membrane</keyword>
<evidence type="ECO:0000256" key="4">
    <source>
        <dbReference type="ARBA" id="ARBA00011533"/>
    </source>
</evidence>
<feature type="region of interest" description="Disordered" evidence="16">
    <location>
        <begin position="1"/>
        <end position="53"/>
    </location>
</feature>
<dbReference type="PANTHER" id="PTHR15469:SF0">
    <property type="entry name" value="NADH DEHYDROGENASE [UBIQUINONE] 1 BETA SUBCOMPLEX SUBUNIT 4"/>
    <property type="match status" value="1"/>
</dbReference>
<comment type="function">
    <text evidence="1">Accessory subunit of the mitochondrial membrane respiratory chain NADH dehydrogenase (Complex I), that is believed not to be involved in catalysis. Complex I functions in the transfer of electrons from NADH to the respiratory chain. The immediate electron acceptor for the enzyme is believed to be ubiquinone.</text>
</comment>
<evidence type="ECO:0000256" key="2">
    <source>
        <dbReference type="ARBA" id="ARBA00004298"/>
    </source>
</evidence>
<dbReference type="Ensembl" id="ENSSHAT00000036983.1">
    <property type="protein sequence ID" value="ENSSHAP00000030903.1"/>
    <property type="gene ID" value="ENSSHAG00000026702.1"/>
</dbReference>
<evidence type="ECO:0000313" key="18">
    <source>
        <dbReference type="Ensembl" id="ENSSHAP00000030903.1"/>
    </source>
</evidence>
<dbReference type="AlphaFoldDB" id="A0A7N4P312"/>
<evidence type="ECO:0000256" key="5">
    <source>
        <dbReference type="ARBA" id="ARBA00018681"/>
    </source>
</evidence>
<evidence type="ECO:0000256" key="8">
    <source>
        <dbReference type="ARBA" id="ARBA00022692"/>
    </source>
</evidence>
<reference evidence="18 19" key="1">
    <citation type="journal article" date="2011" name="Proc. Natl. Acad. Sci. U.S.A.">
        <title>Genetic diversity and population structure of the endangered marsupial Sarcophilus harrisii (Tasmanian devil).</title>
        <authorList>
            <person name="Miller W."/>
            <person name="Hayes V.M."/>
            <person name="Ratan A."/>
            <person name="Petersen D.C."/>
            <person name="Wittekindt N.E."/>
            <person name="Miller J."/>
            <person name="Walenz B."/>
            <person name="Knight J."/>
            <person name="Qi J."/>
            <person name="Zhao F."/>
            <person name="Wang Q."/>
            <person name="Bedoya-Reina O.C."/>
            <person name="Katiyar N."/>
            <person name="Tomsho L.P."/>
            <person name="Kasson L.M."/>
            <person name="Hardie R.A."/>
            <person name="Woodbridge P."/>
            <person name="Tindall E.A."/>
            <person name="Bertelsen M.F."/>
            <person name="Dixon D."/>
            <person name="Pyecroft S."/>
            <person name="Helgen K.M."/>
            <person name="Lesk A.M."/>
            <person name="Pringle T.H."/>
            <person name="Patterson N."/>
            <person name="Zhang Y."/>
            <person name="Kreiss A."/>
            <person name="Woods G.M."/>
            <person name="Jones M.E."/>
            <person name="Schuster S.C."/>
        </authorList>
    </citation>
    <scope>NUCLEOTIDE SEQUENCE [LARGE SCALE GENOMIC DNA]</scope>
</reference>
<gene>
    <name evidence="18" type="primary">NDUFB4</name>
</gene>
<dbReference type="GeneTree" id="ENSGT00390000007133"/>
<evidence type="ECO:0000256" key="15">
    <source>
        <dbReference type="ARBA" id="ARBA00030987"/>
    </source>
</evidence>
<sequence>MERIQRSHWLQPCPLGDSQRQTLRSKPEKAGTHAPGDGALPAEGGPFGTAQAPVPSCASKMSKYVPSRLASLPPTLDHAEYDTSSEVRRAQIERLAIRARLKRQYLLQYDNPHRRGIIEDPALIRWTYARTANIYPNFRPTPKTSFLGAVFGIGPLFFWYYVFKTDRDRKERLIQEGKWERPLSITY</sequence>
<evidence type="ECO:0000256" key="13">
    <source>
        <dbReference type="ARBA" id="ARBA00023136"/>
    </source>
</evidence>
<keyword evidence="7" id="KW-0679">Respiratory chain</keyword>
<dbReference type="InterPro" id="IPR009866">
    <property type="entry name" value="NADH_UbQ_OxRdtase_NDUFB4_su"/>
</dbReference>
<keyword evidence="11 17" id="KW-1133">Transmembrane helix</keyword>
<dbReference type="CTD" id="4710"/>
<keyword evidence="10" id="KW-0249">Electron transport</keyword>
<name>A0A7N4P312_SARHA</name>
<dbReference type="FunCoup" id="A0A7N4P312">
    <property type="interactions" value="856"/>
</dbReference>
<dbReference type="Proteomes" id="UP000007648">
    <property type="component" value="Unassembled WGS sequence"/>
</dbReference>
<keyword evidence="13 17" id="KW-0472">Membrane</keyword>
<evidence type="ECO:0000256" key="10">
    <source>
        <dbReference type="ARBA" id="ARBA00022982"/>
    </source>
</evidence>
<keyword evidence="8 17" id="KW-0812">Transmembrane</keyword>
<evidence type="ECO:0000256" key="17">
    <source>
        <dbReference type="SAM" id="Phobius"/>
    </source>
</evidence>
<organism evidence="18 19">
    <name type="scientific">Sarcophilus harrisii</name>
    <name type="common">Tasmanian devil</name>
    <name type="synonym">Sarcophilus laniarius</name>
    <dbReference type="NCBI Taxonomy" id="9305"/>
    <lineage>
        <taxon>Eukaryota</taxon>
        <taxon>Metazoa</taxon>
        <taxon>Chordata</taxon>
        <taxon>Craniata</taxon>
        <taxon>Vertebrata</taxon>
        <taxon>Euteleostomi</taxon>
        <taxon>Mammalia</taxon>
        <taxon>Metatheria</taxon>
        <taxon>Dasyuromorphia</taxon>
        <taxon>Dasyuridae</taxon>
        <taxon>Sarcophilus</taxon>
    </lineage>
</organism>
<dbReference type="KEGG" id="shr:100918876"/>
<reference evidence="18" key="2">
    <citation type="submission" date="2025-08" db="UniProtKB">
        <authorList>
            <consortium name="Ensembl"/>
        </authorList>
    </citation>
    <scope>IDENTIFICATION</scope>
</reference>
<evidence type="ECO:0000256" key="6">
    <source>
        <dbReference type="ARBA" id="ARBA00022448"/>
    </source>
</evidence>
<comment type="similarity">
    <text evidence="3">Belongs to the complex I NDUFB4 subunit family.</text>
</comment>
<comment type="subcellular location">
    <subcellularLocation>
        <location evidence="2">Mitochondrion inner membrane</location>
        <topology evidence="2">Single-pass membrane protein</topology>
        <orientation evidence="2">Matrix side</orientation>
    </subcellularLocation>
</comment>
<dbReference type="PANTHER" id="PTHR15469">
    <property type="entry name" value="NADH-UBIQUINONE OXIDOREDUCTASE B15 SUBUNIT"/>
    <property type="match status" value="1"/>
</dbReference>
<protein>
    <recommendedName>
        <fullName evidence="5">NADH dehydrogenase [ubiquinone] 1 beta subcomplex subunit 4</fullName>
    </recommendedName>
    <alternativeName>
        <fullName evidence="14">Complex I-B15</fullName>
    </alternativeName>
    <alternativeName>
        <fullName evidence="15">NADH-ubiquinone oxidoreductase B15 subunit</fullName>
    </alternativeName>
</protein>
<comment type="subunit">
    <text evidence="4">Complex I is composed of 45 different subunits.</text>
</comment>
<evidence type="ECO:0000256" key="1">
    <source>
        <dbReference type="ARBA" id="ARBA00003195"/>
    </source>
</evidence>
<reference evidence="18" key="3">
    <citation type="submission" date="2025-09" db="UniProtKB">
        <authorList>
            <consortium name="Ensembl"/>
        </authorList>
    </citation>
    <scope>IDENTIFICATION</scope>
</reference>
<evidence type="ECO:0000256" key="11">
    <source>
        <dbReference type="ARBA" id="ARBA00022989"/>
    </source>
</evidence>
<evidence type="ECO:0000256" key="12">
    <source>
        <dbReference type="ARBA" id="ARBA00023128"/>
    </source>
</evidence>
<keyword evidence="6" id="KW-0813">Transport</keyword>
<dbReference type="InParanoid" id="A0A7N4P312"/>